<organism evidence="4 5">
    <name type="scientific">Prauserella cavernicola</name>
    <dbReference type="NCBI Taxonomy" id="2800127"/>
    <lineage>
        <taxon>Bacteria</taxon>
        <taxon>Bacillati</taxon>
        <taxon>Actinomycetota</taxon>
        <taxon>Actinomycetes</taxon>
        <taxon>Pseudonocardiales</taxon>
        <taxon>Pseudonocardiaceae</taxon>
        <taxon>Prauserella</taxon>
    </lineage>
</organism>
<reference evidence="4" key="1">
    <citation type="submission" date="2020-12" db="EMBL/GenBank/DDBJ databases">
        <title>Prauserella sp. ASG 168, a novel actinomycete isolated from cave rock.</title>
        <authorList>
            <person name="Suriyachadkun C."/>
        </authorList>
    </citation>
    <scope>NUCLEOTIDE SEQUENCE</scope>
    <source>
        <strain evidence="4">ASG 168</strain>
    </source>
</reference>
<dbReference type="InterPro" id="IPR004104">
    <property type="entry name" value="Gfo/Idh/MocA-like_OxRdtase_C"/>
</dbReference>
<dbReference type="Pfam" id="PF01408">
    <property type="entry name" value="GFO_IDH_MocA"/>
    <property type="match status" value="1"/>
</dbReference>
<proteinExistence type="inferred from homology"/>
<evidence type="ECO:0000256" key="1">
    <source>
        <dbReference type="ARBA" id="ARBA00010928"/>
    </source>
</evidence>
<name>A0A934QVW6_9PSEU</name>
<dbReference type="SUPFAM" id="SSF51735">
    <property type="entry name" value="NAD(P)-binding Rossmann-fold domains"/>
    <property type="match status" value="1"/>
</dbReference>
<dbReference type="Pfam" id="PF02894">
    <property type="entry name" value="GFO_IDH_MocA_C"/>
    <property type="match status" value="1"/>
</dbReference>
<dbReference type="AlphaFoldDB" id="A0A934QVW6"/>
<dbReference type="InterPro" id="IPR000683">
    <property type="entry name" value="Gfo/Idh/MocA-like_OxRdtase_N"/>
</dbReference>
<comment type="similarity">
    <text evidence="1">Belongs to the Gfo/Idh/MocA family.</text>
</comment>
<dbReference type="InterPro" id="IPR051450">
    <property type="entry name" value="Gfo/Idh/MocA_Oxidoreductases"/>
</dbReference>
<dbReference type="EMBL" id="JAENJH010000007">
    <property type="protein sequence ID" value="MBK1787530.1"/>
    <property type="molecule type" value="Genomic_DNA"/>
</dbReference>
<gene>
    <name evidence="4" type="ORF">JHE00_24660</name>
</gene>
<feature type="domain" description="Gfo/Idh/MocA-like oxidoreductase N-terminal" evidence="2">
    <location>
        <begin position="4"/>
        <end position="127"/>
    </location>
</feature>
<evidence type="ECO:0000259" key="3">
    <source>
        <dbReference type="Pfam" id="PF02894"/>
    </source>
</evidence>
<accession>A0A934QVW6</accession>
<dbReference type="Proteomes" id="UP000635245">
    <property type="component" value="Unassembled WGS sequence"/>
</dbReference>
<dbReference type="PANTHER" id="PTHR43377:SF1">
    <property type="entry name" value="BILIVERDIN REDUCTASE A"/>
    <property type="match status" value="1"/>
</dbReference>
<feature type="domain" description="Gfo/Idh/MocA-like oxidoreductase C-terminal" evidence="3">
    <location>
        <begin position="165"/>
        <end position="357"/>
    </location>
</feature>
<keyword evidence="5" id="KW-1185">Reference proteome</keyword>
<dbReference type="RefSeq" id="WP_200322245.1">
    <property type="nucleotide sequence ID" value="NZ_JAENJH010000007.1"/>
</dbReference>
<evidence type="ECO:0000313" key="4">
    <source>
        <dbReference type="EMBL" id="MBK1787530.1"/>
    </source>
</evidence>
<protein>
    <submittedName>
        <fullName evidence="4">Gfo/Idh/MocA family oxidoreductase</fullName>
    </submittedName>
</protein>
<dbReference type="Gene3D" id="3.30.360.10">
    <property type="entry name" value="Dihydrodipicolinate Reductase, domain 2"/>
    <property type="match status" value="1"/>
</dbReference>
<dbReference type="Gene3D" id="3.40.50.720">
    <property type="entry name" value="NAD(P)-binding Rossmann-like Domain"/>
    <property type="match status" value="1"/>
</dbReference>
<dbReference type="InterPro" id="IPR036291">
    <property type="entry name" value="NAD(P)-bd_dom_sf"/>
</dbReference>
<dbReference type="PANTHER" id="PTHR43377">
    <property type="entry name" value="BILIVERDIN REDUCTASE A"/>
    <property type="match status" value="1"/>
</dbReference>
<evidence type="ECO:0000313" key="5">
    <source>
        <dbReference type="Proteomes" id="UP000635245"/>
    </source>
</evidence>
<dbReference type="GO" id="GO:0000166">
    <property type="term" value="F:nucleotide binding"/>
    <property type="evidence" value="ECO:0007669"/>
    <property type="project" value="InterPro"/>
</dbReference>
<dbReference type="SUPFAM" id="SSF55347">
    <property type="entry name" value="Glyceraldehyde-3-phosphate dehydrogenase-like, C-terminal domain"/>
    <property type="match status" value="1"/>
</dbReference>
<comment type="caution">
    <text evidence="4">The sequence shown here is derived from an EMBL/GenBank/DDBJ whole genome shotgun (WGS) entry which is preliminary data.</text>
</comment>
<sequence>MSTIALIGCGSMGVRHARALLAARDLAPRLTHVCDRDPVRAGDVASLVAEAGFERPRVCADVEELFADPGLDAVIVVLPTSAHHDVCLSALRSGKHVLVEKPLALTPAQAIALAEAADRHQRVLSVAENYRRLPANRALRGLLDDAGGAISMTTDIVCSPRLERQLNGADWYGDPAIAGSYLAHEMGAHEIDLTRYLLGEIESVSCVARCAGPDGDPRRAEELVATLRCASGAVAQLNLRSSEHEQPGGDRRIVLENGSVDSAAWEVWDGRHVDRAGRPTTTDEVLRHRYAESGLVEPVRPLFDRSDVTRSGTVSVLREFLDSVAGHAEPEIDGWDGARTLAACEALIASASTGQAVRPADLVTGLR</sequence>
<evidence type="ECO:0000259" key="2">
    <source>
        <dbReference type="Pfam" id="PF01408"/>
    </source>
</evidence>